<dbReference type="Proteomes" id="UP000289856">
    <property type="component" value="Chromosome"/>
</dbReference>
<keyword evidence="2" id="KW-1185">Reference proteome</keyword>
<dbReference type="AlphaFoldDB" id="A0A3T1D1Y1"/>
<dbReference type="EMBL" id="AP019400">
    <property type="protein sequence ID" value="BBI32113.1"/>
    <property type="molecule type" value="Genomic_DNA"/>
</dbReference>
<dbReference type="OrthoDB" id="2622179at2"/>
<dbReference type="RefSeq" id="WP_130606416.1">
    <property type="nucleotide sequence ID" value="NZ_AP019400.1"/>
</dbReference>
<name>A0A3T1D1Y1_9BACL</name>
<evidence type="ECO:0008006" key="3">
    <source>
        <dbReference type="Google" id="ProtNLM"/>
    </source>
</evidence>
<reference evidence="1 2" key="1">
    <citation type="submission" date="2019-01" db="EMBL/GenBank/DDBJ databases">
        <title>Complete genome sequence of Cohnella hallensis HS21 isolated from Korean fir (Abies koreana) rhizospheric soil.</title>
        <authorList>
            <person name="Jiang L."/>
            <person name="Kang S.W."/>
            <person name="Kim S."/>
            <person name="Jung J."/>
            <person name="Kim C.Y."/>
            <person name="Kim D.H."/>
            <person name="Kim S.W."/>
            <person name="Lee J."/>
        </authorList>
    </citation>
    <scope>NUCLEOTIDE SEQUENCE [LARGE SCALE GENOMIC DNA]</scope>
    <source>
        <strain evidence="1 2">HS21</strain>
    </source>
</reference>
<accession>A0A3T1D1Y1</accession>
<protein>
    <recommendedName>
        <fullName evidence="3">Intracellular proteinase inhibitor BsuPI domain-containing protein</fullName>
    </recommendedName>
</protein>
<gene>
    <name evidence="1" type="ORF">KCTCHS21_15120</name>
</gene>
<sequence>MKYAFILILVFTVACTQTNRVPKEEDFVVTVKAVDESLKSNEGIEIVAGLVNKSKNNIKILHGSPLIHVQIYDEQNKPLISIFAIDQIGIYHNIQPDEFYNADIKSFNGGKRMIKVEKPGKYTLVATASFSIELSGKERKDFKVLSEPVEIIVE</sequence>
<dbReference type="PROSITE" id="PS51257">
    <property type="entry name" value="PROKAR_LIPOPROTEIN"/>
    <property type="match status" value="1"/>
</dbReference>
<evidence type="ECO:0000313" key="2">
    <source>
        <dbReference type="Proteomes" id="UP000289856"/>
    </source>
</evidence>
<evidence type="ECO:0000313" key="1">
    <source>
        <dbReference type="EMBL" id="BBI32113.1"/>
    </source>
</evidence>
<organism evidence="1 2">
    <name type="scientific">Cohnella abietis</name>
    <dbReference type="NCBI Taxonomy" id="2507935"/>
    <lineage>
        <taxon>Bacteria</taxon>
        <taxon>Bacillati</taxon>
        <taxon>Bacillota</taxon>
        <taxon>Bacilli</taxon>
        <taxon>Bacillales</taxon>
        <taxon>Paenibacillaceae</taxon>
        <taxon>Cohnella</taxon>
    </lineage>
</organism>
<dbReference type="KEGG" id="cohn:KCTCHS21_15120"/>
<proteinExistence type="predicted"/>